<feature type="region of interest" description="Disordered" evidence="1">
    <location>
        <begin position="27"/>
        <end position="50"/>
    </location>
</feature>
<reference evidence="2" key="2">
    <citation type="submission" date="2020-05" db="UniProtKB">
        <authorList>
            <consortium name="EnsemblMetazoa"/>
        </authorList>
    </citation>
    <scope>IDENTIFICATION</scope>
    <source>
        <strain evidence="2">IAEA</strain>
    </source>
</reference>
<evidence type="ECO:0000256" key="1">
    <source>
        <dbReference type="SAM" id="MobiDB-lite"/>
    </source>
</evidence>
<protein>
    <submittedName>
        <fullName evidence="2">Uncharacterized protein</fullName>
    </submittedName>
</protein>
<accession>A0A1A9ZHJ9</accession>
<dbReference type="VEuPathDB" id="VectorBase:GPAI014845"/>
<evidence type="ECO:0000313" key="3">
    <source>
        <dbReference type="Proteomes" id="UP000092445"/>
    </source>
</evidence>
<dbReference type="EnsemblMetazoa" id="GPAI014845-RA">
    <property type="protein sequence ID" value="GPAI014845-PA"/>
    <property type="gene ID" value="GPAI014845"/>
</dbReference>
<reference evidence="3" key="1">
    <citation type="submission" date="2014-03" db="EMBL/GenBank/DDBJ databases">
        <authorList>
            <person name="Aksoy S."/>
            <person name="Warren W."/>
            <person name="Wilson R.K."/>
        </authorList>
    </citation>
    <scope>NUCLEOTIDE SEQUENCE [LARGE SCALE GENOMIC DNA]</scope>
    <source>
        <strain evidence="3">IAEA</strain>
    </source>
</reference>
<evidence type="ECO:0000313" key="2">
    <source>
        <dbReference type="EnsemblMetazoa" id="GPAI014845-PA"/>
    </source>
</evidence>
<sequence length="216" mass="24457">MSFCGNNSVSSNILLYIPPGVPTKGVSMSNTNDVPCPKPPEEKHTRPPGRKRIEHFSSSVNIKIDELSVQLPYTTLLWDTGRYWDHPKTFDVWEAFLEIVVKVRVSVRMFGIGSVCVVYLFGLDSPAYIHWFITSLCFWGHPSCSLRALVPWFSPCWNQYHQSAFVPFVSNCRTTSFGLAAPRTSAPFCKASRQERQMPLVLELMQSNCLPLNPAR</sequence>
<keyword evidence="3" id="KW-1185">Reference proteome</keyword>
<dbReference type="Proteomes" id="UP000092445">
    <property type="component" value="Unassembled WGS sequence"/>
</dbReference>
<proteinExistence type="predicted"/>
<organism evidence="2 3">
    <name type="scientific">Glossina pallidipes</name>
    <name type="common">Tsetse fly</name>
    <dbReference type="NCBI Taxonomy" id="7398"/>
    <lineage>
        <taxon>Eukaryota</taxon>
        <taxon>Metazoa</taxon>
        <taxon>Ecdysozoa</taxon>
        <taxon>Arthropoda</taxon>
        <taxon>Hexapoda</taxon>
        <taxon>Insecta</taxon>
        <taxon>Pterygota</taxon>
        <taxon>Neoptera</taxon>
        <taxon>Endopterygota</taxon>
        <taxon>Diptera</taxon>
        <taxon>Brachycera</taxon>
        <taxon>Muscomorpha</taxon>
        <taxon>Hippoboscoidea</taxon>
        <taxon>Glossinidae</taxon>
        <taxon>Glossina</taxon>
    </lineage>
</organism>
<dbReference type="AlphaFoldDB" id="A0A1A9ZHJ9"/>
<name>A0A1A9ZHJ9_GLOPL</name>